<dbReference type="EMBL" id="CAADIC010000012">
    <property type="protein sequence ID" value="VFR29476.1"/>
    <property type="molecule type" value="Genomic_DNA"/>
</dbReference>
<dbReference type="EMBL" id="CAADHZ010000025">
    <property type="protein sequence ID" value="VFR32992.1"/>
    <property type="molecule type" value="Genomic_DNA"/>
</dbReference>
<dbReference type="EMBL" id="CAADIB010000002">
    <property type="protein sequence ID" value="VFR18386.1"/>
    <property type="molecule type" value="Genomic_DNA"/>
</dbReference>
<evidence type="ECO:0000313" key="5">
    <source>
        <dbReference type="EMBL" id="VFR70861.1"/>
    </source>
</evidence>
<evidence type="ECO:0000313" key="4">
    <source>
        <dbReference type="EMBL" id="VFR67215.1"/>
    </source>
</evidence>
<dbReference type="EMBL" id="CAADIJ010000008">
    <property type="protein sequence ID" value="VFR67215.1"/>
    <property type="molecule type" value="Genomic_DNA"/>
</dbReference>
<reference evidence="5" key="1">
    <citation type="submission" date="2019-03" db="EMBL/GenBank/DDBJ databases">
        <authorList>
            <person name="Danneels B."/>
        </authorList>
    </citation>
    <scope>NUCLEOTIDE SEQUENCE</scope>
</reference>
<proteinExistence type="predicted"/>
<evidence type="ECO:0000313" key="2">
    <source>
        <dbReference type="EMBL" id="VFR29476.1"/>
    </source>
</evidence>
<accession>A0A484T9P5</accession>
<evidence type="ECO:0000313" key="1">
    <source>
        <dbReference type="EMBL" id="VFR18386.1"/>
    </source>
</evidence>
<evidence type="ECO:0000313" key="3">
    <source>
        <dbReference type="EMBL" id="VFR32992.1"/>
    </source>
</evidence>
<gene>
    <name evidence="2" type="ORF">ANDA3_2752</name>
    <name evidence="3" type="ORF">ANDO1_2668</name>
    <name evidence="1" type="ORF">ANDO2_2574</name>
    <name evidence="5" type="ORF">DAR2_2619</name>
    <name evidence="4" type="ORF">DAR3_2618</name>
</gene>
<name>A0A484T9P5_9ZZZZ</name>
<dbReference type="EMBL" id="CAADIL010000015">
    <property type="protein sequence ID" value="VFR70861.1"/>
    <property type="molecule type" value="Genomic_DNA"/>
</dbReference>
<sequence length="38" mass="4142">MGRRGGAGRRCGRCHARECSPALGPPRHTCPRPDQGFH</sequence>
<protein>
    <submittedName>
        <fullName evidence="5">Uncharacterized protein</fullName>
    </submittedName>
</protein>
<organism evidence="5">
    <name type="scientific">plant metagenome</name>
    <dbReference type="NCBI Taxonomy" id="1297885"/>
    <lineage>
        <taxon>unclassified sequences</taxon>
        <taxon>metagenomes</taxon>
        <taxon>organismal metagenomes</taxon>
    </lineage>
</organism>
<dbReference type="AlphaFoldDB" id="A0A484T9P5"/>